<dbReference type="Proteomes" id="UP000031532">
    <property type="component" value="Unassembled WGS sequence"/>
</dbReference>
<feature type="transmembrane region" description="Helical" evidence="8">
    <location>
        <begin position="439"/>
        <end position="459"/>
    </location>
</feature>
<dbReference type="PROSITE" id="PS01116">
    <property type="entry name" value="XANTH_URACIL_PERMASE"/>
    <property type="match status" value="1"/>
</dbReference>
<feature type="transmembrane region" description="Helical" evidence="8">
    <location>
        <begin position="261"/>
        <end position="281"/>
    </location>
</feature>
<dbReference type="NCBIfam" id="TIGR00801">
    <property type="entry name" value="ncs2"/>
    <property type="match status" value="1"/>
</dbReference>
<evidence type="ECO:0000256" key="3">
    <source>
        <dbReference type="ARBA" id="ARBA00022448"/>
    </source>
</evidence>
<comment type="caution">
    <text evidence="9">The sequence shown here is derived from an EMBL/GenBank/DDBJ whole genome shotgun (WGS) entry which is preliminary data.</text>
</comment>
<evidence type="ECO:0000256" key="6">
    <source>
        <dbReference type="ARBA" id="ARBA00022989"/>
    </source>
</evidence>
<dbReference type="Pfam" id="PF00860">
    <property type="entry name" value="Xan_ur_permease"/>
    <property type="match status" value="1"/>
</dbReference>
<evidence type="ECO:0000313" key="9">
    <source>
        <dbReference type="EMBL" id="NHC35789.1"/>
    </source>
</evidence>
<sequence>MTKISVESTSPTKERNAVTPVNKLIYGLNDKPPFVEAVLAAMQHVLAIFVGIITPPLLIANALKLNPTDTSYVVSMSLFISGVSTFIQAKRIGPIGSGLLSIQGTSFSFLVPIISAGTAVVAAGGTPERALSLIFGLCFFGAFIEIFLSRFLHLVRKIISPLVTGTIVCVIGLTLIKTGIISMGGGVVAQKNGTFGSLQNIGVAALVLLTIILLNVSQKPMLRMASVVIGLLVGYAAASVLGMVNFSGLGNLPLIALPIPFRYGLSFDFAAFVPFILLYIITTVESIGDLTATSAVSGEPIKGATYMRRIKGGILGDGVNSLIAALFNTFPNTTFSQNNGVIQITGVGSRYIGYYIAAILALLGLFPIVGGIFQTLPQAVLGGSTIIMFGSIVVAGINILSSVELDRRAMVIVGTSLAMGLGVTYTPEIVDALPLAIKNVLSSGISAGGLTAILLNWLLPYDQKAGATEQDDTNADELAELEA</sequence>
<proteinExistence type="inferred from homology"/>
<dbReference type="PANTHER" id="PTHR42810">
    <property type="entry name" value="PURINE PERMEASE C1399.01C-RELATED"/>
    <property type="match status" value="1"/>
</dbReference>
<evidence type="ECO:0000256" key="8">
    <source>
        <dbReference type="SAM" id="Phobius"/>
    </source>
</evidence>
<keyword evidence="10" id="KW-1185">Reference proteome</keyword>
<feature type="transmembrane region" description="Helical" evidence="8">
    <location>
        <begin position="70"/>
        <end position="87"/>
    </location>
</feature>
<comment type="similarity">
    <text evidence="2">Belongs to the nucleobase:cation symporter-2 (NCS2) (TC 2.A.40) family.</text>
</comment>
<feature type="transmembrane region" description="Helical" evidence="8">
    <location>
        <begin position="99"/>
        <end position="124"/>
    </location>
</feature>
<dbReference type="GO" id="GO:0042907">
    <property type="term" value="F:xanthine transmembrane transporter activity"/>
    <property type="evidence" value="ECO:0007669"/>
    <property type="project" value="TreeGrafter"/>
</dbReference>
<feature type="transmembrane region" description="Helical" evidence="8">
    <location>
        <begin position="352"/>
        <end position="373"/>
    </location>
</feature>
<dbReference type="NCBIfam" id="TIGR03173">
    <property type="entry name" value="pbuX"/>
    <property type="match status" value="1"/>
</dbReference>
<keyword evidence="3" id="KW-0813">Transport</keyword>
<feature type="transmembrane region" description="Helical" evidence="8">
    <location>
        <begin position="379"/>
        <end position="400"/>
    </location>
</feature>
<evidence type="ECO:0000256" key="4">
    <source>
        <dbReference type="ARBA" id="ARBA00022475"/>
    </source>
</evidence>
<dbReference type="AlphaFoldDB" id="A0A9X5I5K3"/>
<evidence type="ECO:0000256" key="5">
    <source>
        <dbReference type="ARBA" id="ARBA00022692"/>
    </source>
</evidence>
<evidence type="ECO:0000256" key="7">
    <source>
        <dbReference type="ARBA" id="ARBA00023136"/>
    </source>
</evidence>
<dbReference type="EMBL" id="JTJC03000003">
    <property type="protein sequence ID" value="NHC35789.1"/>
    <property type="molecule type" value="Genomic_DNA"/>
</dbReference>
<keyword evidence="6 8" id="KW-1133">Transmembrane helix</keyword>
<accession>A0A9X5I5K3</accession>
<feature type="transmembrane region" description="Helical" evidence="8">
    <location>
        <begin position="196"/>
        <end position="216"/>
    </location>
</feature>
<feature type="transmembrane region" description="Helical" evidence="8">
    <location>
        <begin position="130"/>
        <end position="151"/>
    </location>
</feature>
<evidence type="ECO:0000256" key="1">
    <source>
        <dbReference type="ARBA" id="ARBA00004651"/>
    </source>
</evidence>
<dbReference type="PANTHER" id="PTHR42810:SF2">
    <property type="entry name" value="PURINE PERMEASE C1399.01C-RELATED"/>
    <property type="match status" value="1"/>
</dbReference>
<feature type="transmembrane region" description="Helical" evidence="8">
    <location>
        <begin position="409"/>
        <end position="427"/>
    </location>
</feature>
<evidence type="ECO:0000256" key="2">
    <source>
        <dbReference type="ARBA" id="ARBA00008821"/>
    </source>
</evidence>
<dbReference type="GO" id="GO:0005886">
    <property type="term" value="C:plasma membrane"/>
    <property type="evidence" value="ECO:0007669"/>
    <property type="project" value="UniProtKB-SubCell"/>
</dbReference>
<evidence type="ECO:0000313" key="10">
    <source>
        <dbReference type="Proteomes" id="UP000031532"/>
    </source>
</evidence>
<keyword evidence="4" id="KW-1003">Cell membrane</keyword>
<dbReference type="RefSeq" id="WP_039713277.1">
    <property type="nucleotide sequence ID" value="NZ_JTJC03000003.1"/>
</dbReference>
<protein>
    <submittedName>
        <fullName evidence="9">Purine permease</fullName>
    </submittedName>
</protein>
<keyword evidence="5 8" id="KW-0812">Transmembrane</keyword>
<name>A0A9X5I5K3_9CYAN</name>
<feature type="transmembrane region" description="Helical" evidence="8">
    <location>
        <begin position="228"/>
        <end position="249"/>
    </location>
</feature>
<dbReference type="NCBIfam" id="NF037981">
    <property type="entry name" value="NCS2_1"/>
    <property type="match status" value="1"/>
</dbReference>
<feature type="transmembrane region" description="Helical" evidence="8">
    <location>
        <begin position="37"/>
        <end position="58"/>
    </location>
</feature>
<reference evidence="9 10" key="1">
    <citation type="journal article" date="2015" name="Genome Announc.">
        <title>Draft Genome Sequence of the Terrestrial Cyanobacterium Scytonema millei VB511283, Isolated from Eastern India.</title>
        <authorList>
            <person name="Sen D."/>
            <person name="Chandrababunaidu M.M."/>
            <person name="Singh D."/>
            <person name="Sanghi N."/>
            <person name="Ghorai A."/>
            <person name="Mishra G.P."/>
            <person name="Madduluri M."/>
            <person name="Adhikary S.P."/>
            <person name="Tripathy S."/>
        </authorList>
    </citation>
    <scope>NUCLEOTIDE SEQUENCE [LARGE SCALE GENOMIC DNA]</scope>
    <source>
        <strain evidence="9 10">VB511283</strain>
    </source>
</reference>
<organism evidence="9 10">
    <name type="scientific">Scytonema millei VB511283</name>
    <dbReference type="NCBI Taxonomy" id="1245923"/>
    <lineage>
        <taxon>Bacteria</taxon>
        <taxon>Bacillati</taxon>
        <taxon>Cyanobacteriota</taxon>
        <taxon>Cyanophyceae</taxon>
        <taxon>Nostocales</taxon>
        <taxon>Scytonemataceae</taxon>
        <taxon>Scytonema</taxon>
    </lineage>
</organism>
<dbReference type="InterPro" id="IPR017588">
    <property type="entry name" value="UacT-like"/>
</dbReference>
<keyword evidence="7 8" id="KW-0472">Membrane</keyword>
<feature type="transmembrane region" description="Helical" evidence="8">
    <location>
        <begin position="158"/>
        <end position="176"/>
    </location>
</feature>
<gene>
    <name evidence="9" type="ORF">QH73_0014195</name>
</gene>
<dbReference type="OrthoDB" id="9805749at2"/>
<dbReference type="InterPro" id="IPR006043">
    <property type="entry name" value="NCS2"/>
</dbReference>
<comment type="subcellular location">
    <subcellularLocation>
        <location evidence="1">Cell membrane</location>
        <topology evidence="1">Multi-pass membrane protein</topology>
    </subcellularLocation>
</comment>
<dbReference type="InterPro" id="IPR006042">
    <property type="entry name" value="Xan_ur_permease"/>
</dbReference>